<dbReference type="Pfam" id="PF13185">
    <property type="entry name" value="GAF_2"/>
    <property type="match status" value="1"/>
</dbReference>
<dbReference type="EMBL" id="JAUSUZ010000001">
    <property type="protein sequence ID" value="MDQ0366826.1"/>
    <property type="molecule type" value="Genomic_DNA"/>
</dbReference>
<dbReference type="PROSITE" id="PS50921">
    <property type="entry name" value="ANTAR"/>
    <property type="match status" value="1"/>
</dbReference>
<dbReference type="Pfam" id="PF03861">
    <property type="entry name" value="ANTAR"/>
    <property type="match status" value="1"/>
</dbReference>
<proteinExistence type="predicted"/>
<accession>A0AAE4AYK0</accession>
<keyword evidence="3" id="KW-0805">Transcription regulation</keyword>
<evidence type="ECO:0000313" key="7">
    <source>
        <dbReference type="Proteomes" id="UP001240236"/>
    </source>
</evidence>
<feature type="domain" description="ANTAR" evidence="5">
    <location>
        <begin position="168"/>
        <end position="229"/>
    </location>
</feature>
<dbReference type="SUPFAM" id="SSF55781">
    <property type="entry name" value="GAF domain-like"/>
    <property type="match status" value="1"/>
</dbReference>
<dbReference type="InterPro" id="IPR011006">
    <property type="entry name" value="CheY-like_superfamily"/>
</dbReference>
<dbReference type="InterPro" id="IPR003018">
    <property type="entry name" value="GAF"/>
</dbReference>
<dbReference type="PIRSF" id="PIRSF036625">
    <property type="entry name" value="GAF_ANTAR"/>
    <property type="match status" value="1"/>
</dbReference>
<dbReference type="SMART" id="SM00065">
    <property type="entry name" value="GAF"/>
    <property type="match status" value="1"/>
</dbReference>
<dbReference type="GO" id="GO:0003723">
    <property type="term" value="F:RNA binding"/>
    <property type="evidence" value="ECO:0007669"/>
    <property type="project" value="InterPro"/>
</dbReference>
<dbReference type="InterPro" id="IPR012074">
    <property type="entry name" value="GAF_ANTAR"/>
</dbReference>
<evidence type="ECO:0000256" key="2">
    <source>
        <dbReference type="ARBA" id="ARBA00022777"/>
    </source>
</evidence>
<evidence type="ECO:0000256" key="1">
    <source>
        <dbReference type="ARBA" id="ARBA00022679"/>
    </source>
</evidence>
<dbReference type="RefSeq" id="WP_307240437.1">
    <property type="nucleotide sequence ID" value="NZ_JAUSUZ010000001.1"/>
</dbReference>
<name>A0AAE4AYK0_9ACTN</name>
<evidence type="ECO:0000256" key="4">
    <source>
        <dbReference type="ARBA" id="ARBA00023163"/>
    </source>
</evidence>
<dbReference type="GO" id="GO:0016301">
    <property type="term" value="F:kinase activity"/>
    <property type="evidence" value="ECO:0007669"/>
    <property type="project" value="UniProtKB-KW"/>
</dbReference>
<keyword evidence="4" id="KW-0804">Transcription</keyword>
<dbReference type="Gene3D" id="1.10.10.10">
    <property type="entry name" value="Winged helix-like DNA-binding domain superfamily/Winged helix DNA-binding domain"/>
    <property type="match status" value="1"/>
</dbReference>
<dbReference type="Gene3D" id="3.30.450.40">
    <property type="match status" value="1"/>
</dbReference>
<dbReference type="SMART" id="SM01012">
    <property type="entry name" value="ANTAR"/>
    <property type="match status" value="1"/>
</dbReference>
<evidence type="ECO:0000259" key="5">
    <source>
        <dbReference type="PROSITE" id="PS50921"/>
    </source>
</evidence>
<keyword evidence="1" id="KW-0808">Transferase</keyword>
<evidence type="ECO:0000313" key="6">
    <source>
        <dbReference type="EMBL" id="MDQ0366826.1"/>
    </source>
</evidence>
<keyword evidence="7" id="KW-1185">Reference proteome</keyword>
<sequence length="236" mass="25154">MATSDPIDPEAAFARLARIKLGETDLRGVLDMIADLARRAVPGADEVSVTLVRGQKPQTAALTSDMALRLDQAQYELGSGPCLEAAGTAGVMLLSRIATETRWPRWTPRAVELGAGSSLSIGLPVQESVTGALNVYSTTADAFDDPAVRLAESFAEYAAVALANAHLYDTTTTLAEQMRAAMAHRAVIEQAKGIIMADRRCTADEAFRILTRISQDTNRKLRDVAAALVAQAPRSS</sequence>
<organism evidence="6 7">
    <name type="scientific">Catenuloplanes indicus</name>
    <dbReference type="NCBI Taxonomy" id="137267"/>
    <lineage>
        <taxon>Bacteria</taxon>
        <taxon>Bacillati</taxon>
        <taxon>Actinomycetota</taxon>
        <taxon>Actinomycetes</taxon>
        <taxon>Micromonosporales</taxon>
        <taxon>Micromonosporaceae</taxon>
        <taxon>Catenuloplanes</taxon>
    </lineage>
</organism>
<protein>
    <submittedName>
        <fullName evidence="6">GAF domain-containing protein</fullName>
    </submittedName>
</protein>
<dbReference type="SUPFAM" id="SSF52172">
    <property type="entry name" value="CheY-like"/>
    <property type="match status" value="1"/>
</dbReference>
<dbReference type="InterPro" id="IPR036388">
    <property type="entry name" value="WH-like_DNA-bd_sf"/>
</dbReference>
<dbReference type="AlphaFoldDB" id="A0AAE4AYK0"/>
<dbReference type="Proteomes" id="UP001240236">
    <property type="component" value="Unassembled WGS sequence"/>
</dbReference>
<reference evidence="6 7" key="1">
    <citation type="submission" date="2023-07" db="EMBL/GenBank/DDBJ databases">
        <title>Sequencing the genomes of 1000 actinobacteria strains.</title>
        <authorList>
            <person name="Klenk H.-P."/>
        </authorList>
    </citation>
    <scope>NUCLEOTIDE SEQUENCE [LARGE SCALE GENOMIC DNA]</scope>
    <source>
        <strain evidence="6 7">DSM 44709</strain>
    </source>
</reference>
<comment type="caution">
    <text evidence="6">The sequence shown here is derived from an EMBL/GenBank/DDBJ whole genome shotgun (WGS) entry which is preliminary data.</text>
</comment>
<gene>
    <name evidence="6" type="ORF">J2S42_003495</name>
</gene>
<dbReference type="InterPro" id="IPR029016">
    <property type="entry name" value="GAF-like_dom_sf"/>
</dbReference>
<keyword evidence="2" id="KW-0418">Kinase</keyword>
<evidence type="ECO:0000256" key="3">
    <source>
        <dbReference type="ARBA" id="ARBA00023015"/>
    </source>
</evidence>
<dbReference type="InterPro" id="IPR005561">
    <property type="entry name" value="ANTAR"/>
</dbReference>